<gene>
    <name evidence="3" type="ORF">EAY07_23730</name>
</gene>
<comment type="caution">
    <text evidence="3">The sequence shown here is derived from an EMBL/GenBank/DDBJ whole genome shotgun (WGS) entry which is preliminary data.</text>
</comment>
<keyword evidence="1" id="KW-0479">Metal-binding</keyword>
<dbReference type="InterPro" id="IPR040442">
    <property type="entry name" value="Pyrv_kinase-like_dom_sf"/>
</dbReference>
<name>A0ABD4KWQ9_VIBAN</name>
<evidence type="ECO:0000313" key="4">
    <source>
        <dbReference type="Proteomes" id="UP000722957"/>
    </source>
</evidence>
<dbReference type="GO" id="GO:0016301">
    <property type="term" value="F:kinase activity"/>
    <property type="evidence" value="ECO:0007669"/>
    <property type="project" value="UniProtKB-KW"/>
</dbReference>
<dbReference type="SUPFAM" id="SSF51621">
    <property type="entry name" value="Phosphoenolpyruvate/pyruvate domain"/>
    <property type="match status" value="1"/>
</dbReference>
<dbReference type="AlphaFoldDB" id="A0ABD4KWQ9"/>
<feature type="non-terminal residue" evidence="3">
    <location>
        <position position="68"/>
    </location>
</feature>
<dbReference type="Proteomes" id="UP000722957">
    <property type="component" value="Unassembled WGS sequence"/>
</dbReference>
<keyword evidence="3" id="KW-0808">Transferase</keyword>
<dbReference type="Gene3D" id="3.20.20.60">
    <property type="entry name" value="Phosphoenolpyruvate-binding domains"/>
    <property type="match status" value="1"/>
</dbReference>
<evidence type="ECO:0000256" key="1">
    <source>
        <dbReference type="ARBA" id="ARBA00022723"/>
    </source>
</evidence>
<dbReference type="InterPro" id="IPR015813">
    <property type="entry name" value="Pyrv/PenolPyrv_kinase-like_dom"/>
</dbReference>
<organism evidence="3 4">
    <name type="scientific">Vibrio anguillarum</name>
    <name type="common">Listonella anguillarum</name>
    <dbReference type="NCBI Taxonomy" id="55601"/>
    <lineage>
        <taxon>Bacteria</taxon>
        <taxon>Pseudomonadati</taxon>
        <taxon>Pseudomonadota</taxon>
        <taxon>Gammaproteobacteria</taxon>
        <taxon>Vibrionales</taxon>
        <taxon>Vibrionaceae</taxon>
        <taxon>Vibrio</taxon>
    </lineage>
</organism>
<keyword evidence="3" id="KW-0418">Kinase</keyword>
<dbReference type="RefSeq" id="WP_234911720.1">
    <property type="nucleotide sequence ID" value="NZ_RDOM01000722.1"/>
</dbReference>
<dbReference type="InterPro" id="IPR015793">
    <property type="entry name" value="Pyrv_Knase_brl"/>
</dbReference>
<feature type="domain" description="Pyruvate kinase barrel" evidence="2">
    <location>
        <begin position="2"/>
        <end position="67"/>
    </location>
</feature>
<feature type="non-terminal residue" evidence="3">
    <location>
        <position position="1"/>
    </location>
</feature>
<dbReference type="GO" id="GO:0004743">
    <property type="term" value="F:pyruvate kinase activity"/>
    <property type="evidence" value="ECO:0007669"/>
    <property type="project" value="UniProtKB-EC"/>
</dbReference>
<dbReference type="InterPro" id="IPR015806">
    <property type="entry name" value="Pyrv_Knase_insert_dom_sf"/>
</dbReference>
<dbReference type="Gene3D" id="2.40.33.10">
    <property type="entry name" value="PK beta-barrel domain-like"/>
    <property type="match status" value="1"/>
</dbReference>
<dbReference type="EC" id="2.7.1.40" evidence="3"/>
<dbReference type="EMBL" id="RDOM01000722">
    <property type="protein sequence ID" value="MBF4274960.1"/>
    <property type="molecule type" value="Genomic_DNA"/>
</dbReference>
<proteinExistence type="predicted"/>
<evidence type="ECO:0000259" key="2">
    <source>
        <dbReference type="Pfam" id="PF00224"/>
    </source>
</evidence>
<sequence length="68" mass="7191">RVQLLVTAVDGAKIHTTVTVGGSLSNNKGINKKGGGLSAEALTEKDKRDILLAAEIKVEYLAISFPRN</sequence>
<dbReference type="Pfam" id="PF00224">
    <property type="entry name" value="PK"/>
    <property type="match status" value="1"/>
</dbReference>
<keyword evidence="3" id="KW-0670">Pyruvate</keyword>
<accession>A0ABD4KWQ9</accession>
<reference evidence="3 4" key="1">
    <citation type="journal article" date="2021" name="PeerJ">
        <title>Analysis of 44 Vibrio anguillarum genomes reveals high genetic diversity.</title>
        <authorList>
            <person name="Hansen M.J."/>
            <person name="Dalsgaard I."/>
        </authorList>
    </citation>
    <scope>NUCLEOTIDE SEQUENCE [LARGE SCALE GENOMIC DNA]</scope>
    <source>
        <strain evidence="3 4">17-16730-2A</strain>
    </source>
</reference>
<dbReference type="GO" id="GO:0046872">
    <property type="term" value="F:metal ion binding"/>
    <property type="evidence" value="ECO:0007669"/>
    <property type="project" value="UniProtKB-KW"/>
</dbReference>
<evidence type="ECO:0000313" key="3">
    <source>
        <dbReference type="EMBL" id="MBF4274960.1"/>
    </source>
</evidence>
<protein>
    <submittedName>
        <fullName evidence="3">Pyruvate kinase</fullName>
        <ecNumber evidence="3">2.7.1.40</ecNumber>
    </submittedName>
</protein>